<reference evidence="7" key="1">
    <citation type="submission" date="2021-03" db="EMBL/GenBank/DDBJ databases">
        <title>Agromyces archimandritus sp. nov., isolated from the cockroach Archimandrita tessellata.</title>
        <authorList>
            <person name="Guzman J."/>
            <person name="Ortuzar M."/>
            <person name="Poehlein A."/>
            <person name="Daniel R."/>
            <person name="Trujillo M."/>
            <person name="Vilcinskas A."/>
        </authorList>
    </citation>
    <scope>NUCLEOTIDE SEQUENCE</scope>
    <source>
        <strain evidence="7">G127AT</strain>
    </source>
</reference>
<dbReference type="GO" id="GO:0005886">
    <property type="term" value="C:plasma membrane"/>
    <property type="evidence" value="ECO:0007669"/>
    <property type="project" value="UniProtKB-SubCell"/>
</dbReference>
<feature type="transmembrane region" description="Helical" evidence="5">
    <location>
        <begin position="439"/>
        <end position="458"/>
    </location>
</feature>
<feature type="transmembrane region" description="Helical" evidence="5">
    <location>
        <begin position="221"/>
        <end position="245"/>
    </location>
</feature>
<evidence type="ECO:0000313" key="8">
    <source>
        <dbReference type="Proteomes" id="UP000671914"/>
    </source>
</evidence>
<gene>
    <name evidence="7" type="ORF">G127AT_11025</name>
</gene>
<feature type="transmembrane region" description="Helical" evidence="5">
    <location>
        <begin position="165"/>
        <end position="184"/>
    </location>
</feature>
<organism evidence="7 8">
    <name type="scientific">Agromyces archimandritae</name>
    <dbReference type="NCBI Taxonomy" id="2781962"/>
    <lineage>
        <taxon>Bacteria</taxon>
        <taxon>Bacillati</taxon>
        <taxon>Actinomycetota</taxon>
        <taxon>Actinomycetes</taxon>
        <taxon>Micrococcales</taxon>
        <taxon>Microbacteriaceae</taxon>
        <taxon>Agromyces</taxon>
    </lineage>
</organism>
<evidence type="ECO:0000313" key="7">
    <source>
        <dbReference type="EMBL" id="QTX03848.1"/>
    </source>
</evidence>
<protein>
    <submittedName>
        <fullName evidence="7">MFS transporter</fullName>
    </submittedName>
</protein>
<feature type="transmembrane region" description="Helical" evidence="5">
    <location>
        <begin position="265"/>
        <end position="286"/>
    </location>
</feature>
<keyword evidence="4 5" id="KW-0472">Membrane</keyword>
<accession>A0A975IMT1</accession>
<evidence type="ECO:0000256" key="2">
    <source>
        <dbReference type="ARBA" id="ARBA00022692"/>
    </source>
</evidence>
<feature type="transmembrane region" description="Helical" evidence="5">
    <location>
        <begin position="12"/>
        <end position="35"/>
    </location>
</feature>
<dbReference type="KEGG" id="aarc:G127AT_11025"/>
<feature type="transmembrane region" description="Helical" evidence="5">
    <location>
        <begin position="306"/>
        <end position="325"/>
    </location>
</feature>
<feature type="transmembrane region" description="Helical" evidence="5">
    <location>
        <begin position="337"/>
        <end position="361"/>
    </location>
</feature>
<dbReference type="SUPFAM" id="SSF103473">
    <property type="entry name" value="MFS general substrate transporter"/>
    <property type="match status" value="1"/>
</dbReference>
<evidence type="ECO:0000256" key="3">
    <source>
        <dbReference type="ARBA" id="ARBA00022989"/>
    </source>
</evidence>
<dbReference type="Proteomes" id="UP000671914">
    <property type="component" value="Chromosome"/>
</dbReference>
<evidence type="ECO:0000256" key="5">
    <source>
        <dbReference type="SAM" id="Phobius"/>
    </source>
</evidence>
<keyword evidence="2 5" id="KW-0812">Transmembrane</keyword>
<dbReference type="PANTHER" id="PTHR42718:SF35">
    <property type="entry name" value="BLL0718 PROTEIN"/>
    <property type="match status" value="1"/>
</dbReference>
<dbReference type="InterPro" id="IPR020846">
    <property type="entry name" value="MFS_dom"/>
</dbReference>
<dbReference type="PROSITE" id="PS50850">
    <property type="entry name" value="MFS"/>
    <property type="match status" value="1"/>
</dbReference>
<dbReference type="Gene3D" id="1.20.1720.10">
    <property type="entry name" value="Multidrug resistance protein D"/>
    <property type="match status" value="1"/>
</dbReference>
<dbReference type="PANTHER" id="PTHR42718">
    <property type="entry name" value="MAJOR FACILITATOR SUPERFAMILY MULTIDRUG TRANSPORTER MFSC"/>
    <property type="match status" value="1"/>
</dbReference>
<dbReference type="AlphaFoldDB" id="A0A975IMT1"/>
<dbReference type="InterPro" id="IPR011701">
    <property type="entry name" value="MFS"/>
</dbReference>
<evidence type="ECO:0000256" key="1">
    <source>
        <dbReference type="ARBA" id="ARBA00004651"/>
    </source>
</evidence>
<feature type="domain" description="Major facilitator superfamily (MFS) profile" evidence="6">
    <location>
        <begin position="12"/>
        <end position="462"/>
    </location>
</feature>
<dbReference type="RefSeq" id="WP_210896851.1">
    <property type="nucleotide sequence ID" value="NZ_CP071696.1"/>
</dbReference>
<dbReference type="EMBL" id="CP071696">
    <property type="protein sequence ID" value="QTX03848.1"/>
    <property type="molecule type" value="Genomic_DNA"/>
</dbReference>
<dbReference type="GO" id="GO:0022857">
    <property type="term" value="F:transmembrane transporter activity"/>
    <property type="evidence" value="ECO:0007669"/>
    <property type="project" value="InterPro"/>
</dbReference>
<proteinExistence type="predicted"/>
<keyword evidence="8" id="KW-1185">Reference proteome</keyword>
<feature type="transmembrane region" description="Helical" evidence="5">
    <location>
        <begin position="47"/>
        <end position="66"/>
    </location>
</feature>
<sequence length="489" mass="48648">MPDAAPLRSGPLIATLAFSGIVVSLTSTLIVPLIGELPALFGTGASTAAWAVTATLLAGAVATPLTGRLGDLYGKRKVMLIALIPLILGSAVTALAGGIGWMIAGRALQGLATGVVPLGISMLRDTLPPERIGSAIALMSSSMGIGAAVGLPVAAAVAQYTDWRILFWVIAAVGLACIGLILWAVPPVPPMARGRFDAVGTIGLSIVLAALLLAVSKGAEWGWASPITLGLFVIAAVVAVAWGAWELRRADPLVDLRVAARGQVLLTNLASVLIGAAMYAQSLIIPQLMQLPAATGYGHGQSMLQMGLWMAPSGIAMMAVSTIGARLSQARGPKVTLIVGCAIMAVGYGGSTLLTGSLWGLLATTMVASAGVGFAYGAMPALVMGAVPRSETGSANSVNSLMRSIGTSVSAAVVGVVLATMSVDAGGGHAIPTLDGFRVGLLIGCGVALGAGAIALAIPYRHVPGSVIGHGGGGSHGGGGASESEAARA</sequence>
<feature type="transmembrane region" description="Helical" evidence="5">
    <location>
        <begin position="78"/>
        <end position="101"/>
    </location>
</feature>
<dbReference type="CDD" id="cd17504">
    <property type="entry name" value="MFS_MMR_MDR_like"/>
    <property type="match status" value="1"/>
</dbReference>
<keyword evidence="3 5" id="KW-1133">Transmembrane helix</keyword>
<name>A0A975IMT1_9MICO</name>
<dbReference type="Pfam" id="PF07690">
    <property type="entry name" value="MFS_1"/>
    <property type="match status" value="1"/>
</dbReference>
<feature type="transmembrane region" description="Helical" evidence="5">
    <location>
        <begin position="400"/>
        <end position="419"/>
    </location>
</feature>
<feature type="transmembrane region" description="Helical" evidence="5">
    <location>
        <begin position="135"/>
        <end position="159"/>
    </location>
</feature>
<dbReference type="InterPro" id="IPR036259">
    <property type="entry name" value="MFS_trans_sf"/>
</dbReference>
<evidence type="ECO:0000256" key="4">
    <source>
        <dbReference type="ARBA" id="ARBA00023136"/>
    </source>
</evidence>
<comment type="subcellular location">
    <subcellularLocation>
        <location evidence="1">Cell membrane</location>
        <topology evidence="1">Multi-pass membrane protein</topology>
    </subcellularLocation>
</comment>
<dbReference type="Gene3D" id="1.20.1250.20">
    <property type="entry name" value="MFS general substrate transporter like domains"/>
    <property type="match status" value="1"/>
</dbReference>
<evidence type="ECO:0000259" key="6">
    <source>
        <dbReference type="PROSITE" id="PS50850"/>
    </source>
</evidence>
<feature type="transmembrane region" description="Helical" evidence="5">
    <location>
        <begin position="367"/>
        <end position="388"/>
    </location>
</feature>